<feature type="transmembrane region" description="Helical" evidence="12">
    <location>
        <begin position="984"/>
        <end position="1006"/>
    </location>
</feature>
<gene>
    <name evidence="14" type="ORF">TRITD_1Bv1G000440</name>
</gene>
<evidence type="ECO:0000313" key="14">
    <source>
        <dbReference type="EMBL" id="VAH11906.1"/>
    </source>
</evidence>
<evidence type="ECO:0000256" key="11">
    <source>
        <dbReference type="ARBA" id="ARBA00023180"/>
    </source>
</evidence>
<dbReference type="FunFam" id="3.80.10.10:FF:000213">
    <property type="entry name" value="Tyrosine-sulfated glycopeptide receptor 1"/>
    <property type="match status" value="1"/>
</dbReference>
<dbReference type="GO" id="GO:0005886">
    <property type="term" value="C:plasma membrane"/>
    <property type="evidence" value="ECO:0007669"/>
    <property type="project" value="UniProtKB-SubCell"/>
</dbReference>
<dbReference type="InterPro" id="IPR001611">
    <property type="entry name" value="Leu-rich_rpt"/>
</dbReference>
<dbReference type="PRINTS" id="PR00019">
    <property type="entry name" value="LEURICHRPT"/>
</dbReference>
<dbReference type="Proteomes" id="UP000324705">
    <property type="component" value="Chromosome 1B"/>
</dbReference>
<keyword evidence="7" id="KW-0677">Repeat</keyword>
<keyword evidence="11" id="KW-0325">Glycoprotein</keyword>
<keyword evidence="10" id="KW-0675">Receptor</keyword>
<dbReference type="InterPro" id="IPR003591">
    <property type="entry name" value="Leu-rich_rpt_typical-subtyp"/>
</dbReference>
<evidence type="ECO:0000256" key="12">
    <source>
        <dbReference type="SAM" id="Phobius"/>
    </source>
</evidence>
<dbReference type="AlphaFoldDB" id="A0A9R0QI38"/>
<sequence length="1031" mass="113697">MLSMRRPTEGLTLTCNENRDPQLLSNGNIHLIFCPTWRQRLLKIMRAEGETYIAMATTPPSSTSYLLIILALALALAASAVAAGSGNGSCIPAERAALLAFKAAITSDPANLLGSWHGHDCCQWGGVRCHSRTGHVVKLDLHNEFVQQDYASFWFPGNHSLHGQISSSLLALPHLKHLNLSGNMVLGDGRPIPEFMGSLRRLTHLDLSSLNFSGRLPPQLGNLSKLVYLDINCGRTSDMMTYSMDISWLARLPSLKHLDMGGVNLSAAVHWVHTLNKLPNLLVLELNYCGLNDYSGSTSLLPHNLTLLEELDLSNNHLNSPAVKNWLWGLTSLKSLIIYGAELGGAFPPELGNLTLLETLDLSYNHIKGMIPATLKKVCNLRYLDLKVNNIDGDISELIQRLPNCSSKNLQVQTLGETNITGTTLQSLVNLSSLNTLELGFNHLRGSVPVEIGTLTNLTNLSLKFNNLTGVMSEDHFAGLTNLQEIDLSYNNGLAVTVDSDWEPPFNLQLTRLASCHLGPQFPKWLRSQKGIVLLDISNAGITDRIPYWFWTTFSDAQFLNVSFNQISGELPPNLDFMSMEVLFLQSNHLTGLVPQLPRTIVFLDISRNCLSGFVPSNSQAPSLEAVVLFSNCIIGAIPRSFCQWSNLRLLDLSNNHLVGQLPDCGRKEPRRWHNTSNNTSRVRITSHFGLEVRTLLVSNNSLSGGFPSLLRRCRNLLFLDLAQNKLSGELPAWISDRMSALIMLRLRSNNFSGQVPIEITGLLALRILDLANNTFYGDIPLSLVNFKALTAINEAVDPENNPFIEEYIGATSYDNMGLTGDSLSVVIKGQVLAYRENSVYLMSIDLSCNSFTGQIPEDISSLVGLINLNLSSNFLSGNIPYKIGNLQALESLDLSKNQLSGEIPLGLSNLTSLSYMNLSYNGLSGRIPLGRQLDTLKTDDPASMYIGNPGLCGRPLPKQCLGDEPTQGDSVRWDKDGQSQMDILFSLIVGFVVGLWMVICGLVFMKKWRYTYFRLLDKLSDKVYVISVVT</sequence>
<keyword evidence="5 12" id="KW-0812">Transmembrane</keyword>
<evidence type="ECO:0000256" key="6">
    <source>
        <dbReference type="ARBA" id="ARBA00022729"/>
    </source>
</evidence>
<evidence type="ECO:0000256" key="7">
    <source>
        <dbReference type="ARBA" id="ARBA00022737"/>
    </source>
</evidence>
<keyword evidence="3" id="KW-1003">Cell membrane</keyword>
<dbReference type="Gramene" id="TRITD1Bv1G000440.1">
    <property type="protein sequence ID" value="TRITD1Bv1G000440.1"/>
    <property type="gene ID" value="TRITD1Bv1G000440"/>
</dbReference>
<dbReference type="FunFam" id="3.80.10.10:FF:000649">
    <property type="entry name" value="Leucine Rich Repeat family protein"/>
    <property type="match status" value="1"/>
</dbReference>
<dbReference type="SMART" id="SM00369">
    <property type="entry name" value="LRR_TYP"/>
    <property type="match status" value="8"/>
</dbReference>
<comment type="similarity">
    <text evidence="2">Belongs to the RLP family.</text>
</comment>
<evidence type="ECO:0000259" key="13">
    <source>
        <dbReference type="Pfam" id="PF08263"/>
    </source>
</evidence>
<evidence type="ECO:0000256" key="8">
    <source>
        <dbReference type="ARBA" id="ARBA00022989"/>
    </source>
</evidence>
<reference evidence="14 15" key="1">
    <citation type="submission" date="2017-09" db="EMBL/GenBank/DDBJ databases">
        <authorList>
            <consortium name="International Durum Wheat Genome Sequencing Consortium (IDWGSC)"/>
            <person name="Milanesi L."/>
        </authorList>
    </citation>
    <scope>NUCLEOTIDE SEQUENCE [LARGE SCALE GENOMIC DNA]</scope>
    <source>
        <strain evidence="15">cv. Svevo</strain>
    </source>
</reference>
<name>A0A9R0QI38_TRITD</name>
<keyword evidence="8 12" id="KW-1133">Transmembrane helix</keyword>
<dbReference type="FunFam" id="3.80.10.10:FF:001347">
    <property type="entry name" value="LRR receptor-like serine/threonine-protein kinase GSO2"/>
    <property type="match status" value="1"/>
</dbReference>
<feature type="domain" description="Leucine-rich repeat-containing N-terminal plant-type" evidence="13">
    <location>
        <begin position="93"/>
        <end position="129"/>
    </location>
</feature>
<dbReference type="PANTHER" id="PTHR48063:SF3">
    <property type="entry name" value="LEUCINE-RICH REPEAT-CONTAINING N-TERMINAL PLANT-TYPE DOMAIN-CONTAINING PROTEIN"/>
    <property type="match status" value="1"/>
</dbReference>
<dbReference type="Gene3D" id="3.80.10.10">
    <property type="entry name" value="Ribonuclease Inhibitor"/>
    <property type="match status" value="6"/>
</dbReference>
<feature type="transmembrane region" description="Helical" evidence="12">
    <location>
        <begin position="65"/>
        <end position="85"/>
    </location>
</feature>
<keyword evidence="9 12" id="KW-0472">Membrane</keyword>
<dbReference type="Pfam" id="PF00560">
    <property type="entry name" value="LRR_1"/>
    <property type="match status" value="6"/>
</dbReference>
<protein>
    <recommendedName>
        <fullName evidence="13">Leucine-rich repeat-containing N-terminal plant-type domain-containing protein</fullName>
    </recommendedName>
</protein>
<evidence type="ECO:0000256" key="3">
    <source>
        <dbReference type="ARBA" id="ARBA00022475"/>
    </source>
</evidence>
<accession>A0A9R0QI38</accession>
<dbReference type="SUPFAM" id="SSF52058">
    <property type="entry name" value="L domain-like"/>
    <property type="match status" value="3"/>
</dbReference>
<dbReference type="InterPro" id="IPR013210">
    <property type="entry name" value="LRR_N_plant-typ"/>
</dbReference>
<evidence type="ECO:0000256" key="4">
    <source>
        <dbReference type="ARBA" id="ARBA00022614"/>
    </source>
</evidence>
<dbReference type="EMBL" id="LT934112">
    <property type="protein sequence ID" value="VAH11906.1"/>
    <property type="molecule type" value="Genomic_DNA"/>
</dbReference>
<keyword evidence="4" id="KW-0433">Leucine-rich repeat</keyword>
<dbReference type="InterPro" id="IPR046956">
    <property type="entry name" value="RLP23-like"/>
</dbReference>
<keyword evidence="6" id="KW-0732">Signal</keyword>
<organism evidence="14 15">
    <name type="scientific">Triticum turgidum subsp. durum</name>
    <name type="common">Durum wheat</name>
    <name type="synonym">Triticum durum</name>
    <dbReference type="NCBI Taxonomy" id="4567"/>
    <lineage>
        <taxon>Eukaryota</taxon>
        <taxon>Viridiplantae</taxon>
        <taxon>Streptophyta</taxon>
        <taxon>Embryophyta</taxon>
        <taxon>Tracheophyta</taxon>
        <taxon>Spermatophyta</taxon>
        <taxon>Magnoliopsida</taxon>
        <taxon>Liliopsida</taxon>
        <taxon>Poales</taxon>
        <taxon>Poaceae</taxon>
        <taxon>BOP clade</taxon>
        <taxon>Pooideae</taxon>
        <taxon>Triticodae</taxon>
        <taxon>Triticeae</taxon>
        <taxon>Triticinae</taxon>
        <taxon>Triticum</taxon>
    </lineage>
</organism>
<comment type="subcellular location">
    <subcellularLocation>
        <location evidence="1">Cell membrane</location>
        <topology evidence="1">Single-pass type I membrane protein</topology>
    </subcellularLocation>
</comment>
<evidence type="ECO:0000256" key="1">
    <source>
        <dbReference type="ARBA" id="ARBA00004251"/>
    </source>
</evidence>
<evidence type="ECO:0000313" key="15">
    <source>
        <dbReference type="Proteomes" id="UP000324705"/>
    </source>
</evidence>
<evidence type="ECO:0000256" key="10">
    <source>
        <dbReference type="ARBA" id="ARBA00023170"/>
    </source>
</evidence>
<dbReference type="OMA" id="NEFVQQD"/>
<evidence type="ECO:0000256" key="2">
    <source>
        <dbReference type="ARBA" id="ARBA00009592"/>
    </source>
</evidence>
<proteinExistence type="inferred from homology"/>
<evidence type="ECO:0000256" key="5">
    <source>
        <dbReference type="ARBA" id="ARBA00022692"/>
    </source>
</evidence>
<dbReference type="Pfam" id="PF08263">
    <property type="entry name" value="LRRNT_2"/>
    <property type="match status" value="1"/>
</dbReference>
<dbReference type="InterPro" id="IPR032675">
    <property type="entry name" value="LRR_dom_sf"/>
</dbReference>
<dbReference type="PANTHER" id="PTHR48063">
    <property type="entry name" value="LRR RECEPTOR-LIKE KINASE"/>
    <property type="match status" value="1"/>
</dbReference>
<evidence type="ECO:0000256" key="9">
    <source>
        <dbReference type="ARBA" id="ARBA00023136"/>
    </source>
</evidence>
<keyword evidence="15" id="KW-1185">Reference proteome</keyword>